<dbReference type="PANTHER" id="PTHR24300">
    <property type="entry name" value="CYTOCHROME P450 508A4-RELATED"/>
    <property type="match status" value="1"/>
</dbReference>
<reference evidence="16 17" key="1">
    <citation type="journal article" date="2016" name="Genome Biol. Evol.">
        <title>Gene Family Evolution Reflects Adaptation to Soil Environmental Stressors in the Genome of the Collembolan Orchesella cincta.</title>
        <authorList>
            <person name="Faddeeva-Vakhrusheva A."/>
            <person name="Derks M.F."/>
            <person name="Anvar S.Y."/>
            <person name="Agamennone V."/>
            <person name="Suring W."/>
            <person name="Smit S."/>
            <person name="van Straalen N.M."/>
            <person name="Roelofs D."/>
        </authorList>
    </citation>
    <scope>NUCLEOTIDE SEQUENCE [LARGE SCALE GENOMIC DNA]</scope>
    <source>
        <tissue evidence="16">Mixed pool</tissue>
    </source>
</reference>
<feature type="binding site" description="axial binding residue" evidence="14">
    <location>
        <position position="370"/>
    </location>
    <ligand>
        <name>heme</name>
        <dbReference type="ChEBI" id="CHEBI:30413"/>
    </ligand>
    <ligandPart>
        <name>Fe</name>
        <dbReference type="ChEBI" id="CHEBI:18248"/>
    </ligandPart>
</feature>
<dbReference type="GO" id="GO:0005506">
    <property type="term" value="F:iron ion binding"/>
    <property type="evidence" value="ECO:0007669"/>
    <property type="project" value="InterPro"/>
</dbReference>
<dbReference type="PANTHER" id="PTHR24300:SF375">
    <property type="entry name" value="CYTOCHROME P450 FAMILY"/>
    <property type="match status" value="1"/>
</dbReference>
<keyword evidence="10 15" id="KW-0560">Oxidoreductase</keyword>
<evidence type="ECO:0000256" key="13">
    <source>
        <dbReference type="ARBA" id="ARBA00023136"/>
    </source>
</evidence>
<comment type="caution">
    <text evidence="16">The sequence shown here is derived from an EMBL/GenBank/DDBJ whole genome shotgun (WGS) entry which is preliminary data.</text>
</comment>
<dbReference type="Pfam" id="PF00067">
    <property type="entry name" value="p450"/>
    <property type="match status" value="1"/>
</dbReference>
<dbReference type="PRINTS" id="PR00385">
    <property type="entry name" value="P450"/>
</dbReference>
<keyword evidence="17" id="KW-1185">Reference proteome</keyword>
<proteinExistence type="inferred from homology"/>
<accession>A0A1D2N0Y1</accession>
<dbReference type="InterPro" id="IPR002401">
    <property type="entry name" value="Cyt_P450_E_grp-I"/>
</dbReference>
<dbReference type="PROSITE" id="PS00086">
    <property type="entry name" value="CYTOCHROME_P450"/>
    <property type="match status" value="1"/>
</dbReference>
<evidence type="ECO:0000256" key="8">
    <source>
        <dbReference type="ARBA" id="ARBA00022824"/>
    </source>
</evidence>
<comment type="subcellular location">
    <subcellularLocation>
        <location evidence="4">Endoplasmic reticulum membrane</location>
        <topology evidence="4">Peripheral membrane protein</topology>
    </subcellularLocation>
    <subcellularLocation>
        <location evidence="3">Microsome membrane</location>
        <topology evidence="3">Peripheral membrane protein</topology>
    </subcellularLocation>
</comment>
<comment type="cofactor">
    <cofactor evidence="1 14">
        <name>heme</name>
        <dbReference type="ChEBI" id="CHEBI:30413"/>
    </cofactor>
</comment>
<keyword evidence="11 14" id="KW-0408">Iron</keyword>
<evidence type="ECO:0000256" key="3">
    <source>
        <dbReference type="ARBA" id="ARBA00004174"/>
    </source>
</evidence>
<name>A0A1D2N0Y1_ORCCI</name>
<evidence type="ECO:0000256" key="2">
    <source>
        <dbReference type="ARBA" id="ARBA00003690"/>
    </source>
</evidence>
<sequence length="428" mass="48190">MVPAIVISDHKLLKELFSHPAALGKAQNPVFTVIGGKYGIVNAEGQVWEEQRKFAFKKLRELGLTNSSIELPLLEEAKCLLSWFEKRINRSITGCHIFNGPVVNIIWNVISGKRSEWEAEEEPELIRKSIAVFRALNKTIMSGLAFAPSLRHVAPGIFGWTDWVNTHNDFEKLMDKETENHAVKLDPSNPMDLIDHYLLEIKKTTDPSSSFYKEDGEQSLRAMLVELFLAGSETVANTLSYTLLYLSHFKDAQARVQQEIDDVIGDFRTPSLTDKKLMPYVEAVILETLRCSSILPLGSPHRMVEDLLFHGYFLPKGATVIASLYAIHHDPNVWGEDAETFRPERFLNKEMTSVVRHDALMPFGSGKRICLGEQLATNTLFLFLTSIYQKFDISPAPDSQTPDFGSPPAILKGPMPFSVVMKLRNADK</sequence>
<dbReference type="GO" id="GO:0005789">
    <property type="term" value="C:endoplasmic reticulum membrane"/>
    <property type="evidence" value="ECO:0007669"/>
    <property type="project" value="UniProtKB-SubCell"/>
</dbReference>
<evidence type="ECO:0000256" key="15">
    <source>
        <dbReference type="RuleBase" id="RU000461"/>
    </source>
</evidence>
<evidence type="ECO:0000256" key="5">
    <source>
        <dbReference type="ARBA" id="ARBA00010617"/>
    </source>
</evidence>
<keyword evidence="6 14" id="KW-0349">Heme</keyword>
<keyword evidence="8" id="KW-0256">Endoplasmic reticulum</keyword>
<evidence type="ECO:0000256" key="4">
    <source>
        <dbReference type="ARBA" id="ARBA00004406"/>
    </source>
</evidence>
<dbReference type="AlphaFoldDB" id="A0A1D2N0Y1"/>
<dbReference type="Gene3D" id="1.10.630.10">
    <property type="entry name" value="Cytochrome P450"/>
    <property type="match status" value="1"/>
</dbReference>
<dbReference type="FunFam" id="1.10.630.10:FF:000238">
    <property type="entry name" value="Cytochrome P450 2A6"/>
    <property type="match status" value="1"/>
</dbReference>
<dbReference type="GO" id="GO:0020037">
    <property type="term" value="F:heme binding"/>
    <property type="evidence" value="ECO:0007669"/>
    <property type="project" value="InterPro"/>
</dbReference>
<dbReference type="OrthoDB" id="1055148at2759"/>
<dbReference type="GO" id="GO:0006082">
    <property type="term" value="P:organic acid metabolic process"/>
    <property type="evidence" value="ECO:0007669"/>
    <property type="project" value="TreeGrafter"/>
</dbReference>
<gene>
    <name evidence="16" type="ORF">Ocin01_08120</name>
</gene>
<dbReference type="Proteomes" id="UP000094527">
    <property type="component" value="Unassembled WGS sequence"/>
</dbReference>
<dbReference type="InterPro" id="IPR017972">
    <property type="entry name" value="Cyt_P450_CS"/>
</dbReference>
<dbReference type="InterPro" id="IPR036396">
    <property type="entry name" value="Cyt_P450_sf"/>
</dbReference>
<keyword evidence="9" id="KW-0492">Microsome</keyword>
<evidence type="ECO:0000256" key="9">
    <source>
        <dbReference type="ARBA" id="ARBA00022848"/>
    </source>
</evidence>
<dbReference type="PRINTS" id="PR00463">
    <property type="entry name" value="EP450I"/>
</dbReference>
<evidence type="ECO:0000313" key="16">
    <source>
        <dbReference type="EMBL" id="ODM98565.1"/>
    </source>
</evidence>
<dbReference type="InterPro" id="IPR001128">
    <property type="entry name" value="Cyt_P450"/>
</dbReference>
<comment type="function">
    <text evidence="2">May be involved in the metabolism of insect hormones and in the breakdown of synthetic insecticides.</text>
</comment>
<dbReference type="GO" id="GO:0006805">
    <property type="term" value="P:xenobiotic metabolic process"/>
    <property type="evidence" value="ECO:0007669"/>
    <property type="project" value="TreeGrafter"/>
</dbReference>
<comment type="similarity">
    <text evidence="5 15">Belongs to the cytochrome P450 family.</text>
</comment>
<dbReference type="GO" id="GO:0016712">
    <property type="term" value="F:oxidoreductase activity, acting on paired donors, with incorporation or reduction of molecular oxygen, reduced flavin or flavoprotein as one donor, and incorporation of one atom of oxygen"/>
    <property type="evidence" value="ECO:0007669"/>
    <property type="project" value="TreeGrafter"/>
</dbReference>
<keyword evidence="7 14" id="KW-0479">Metal-binding</keyword>
<evidence type="ECO:0000256" key="6">
    <source>
        <dbReference type="ARBA" id="ARBA00022617"/>
    </source>
</evidence>
<evidence type="ECO:0000256" key="12">
    <source>
        <dbReference type="ARBA" id="ARBA00023033"/>
    </source>
</evidence>
<protein>
    <submittedName>
        <fullName evidence="16">Methyl farnesoate epoxidase</fullName>
    </submittedName>
</protein>
<evidence type="ECO:0000256" key="10">
    <source>
        <dbReference type="ARBA" id="ARBA00023002"/>
    </source>
</evidence>
<evidence type="ECO:0000256" key="11">
    <source>
        <dbReference type="ARBA" id="ARBA00023004"/>
    </source>
</evidence>
<evidence type="ECO:0000256" key="1">
    <source>
        <dbReference type="ARBA" id="ARBA00001971"/>
    </source>
</evidence>
<dbReference type="OMA" id="PYGEYMK"/>
<organism evidence="16 17">
    <name type="scientific">Orchesella cincta</name>
    <name type="common">Springtail</name>
    <name type="synonym">Podura cincta</name>
    <dbReference type="NCBI Taxonomy" id="48709"/>
    <lineage>
        <taxon>Eukaryota</taxon>
        <taxon>Metazoa</taxon>
        <taxon>Ecdysozoa</taxon>
        <taxon>Arthropoda</taxon>
        <taxon>Hexapoda</taxon>
        <taxon>Collembola</taxon>
        <taxon>Entomobryomorpha</taxon>
        <taxon>Entomobryoidea</taxon>
        <taxon>Orchesellidae</taxon>
        <taxon>Orchesellinae</taxon>
        <taxon>Orchesella</taxon>
    </lineage>
</organism>
<dbReference type="InterPro" id="IPR050182">
    <property type="entry name" value="Cytochrome_P450_fam2"/>
</dbReference>
<dbReference type="SUPFAM" id="SSF48264">
    <property type="entry name" value="Cytochrome P450"/>
    <property type="match status" value="1"/>
</dbReference>
<dbReference type="STRING" id="48709.A0A1D2N0Y1"/>
<dbReference type="EMBL" id="LJIJ01000342">
    <property type="protein sequence ID" value="ODM98565.1"/>
    <property type="molecule type" value="Genomic_DNA"/>
</dbReference>
<keyword evidence="12 15" id="KW-0503">Monooxygenase</keyword>
<evidence type="ECO:0000313" key="17">
    <source>
        <dbReference type="Proteomes" id="UP000094527"/>
    </source>
</evidence>
<evidence type="ECO:0000256" key="7">
    <source>
        <dbReference type="ARBA" id="ARBA00022723"/>
    </source>
</evidence>
<keyword evidence="13" id="KW-0472">Membrane</keyword>
<evidence type="ECO:0000256" key="14">
    <source>
        <dbReference type="PIRSR" id="PIRSR602401-1"/>
    </source>
</evidence>